<feature type="signal peptide" evidence="1">
    <location>
        <begin position="1"/>
        <end position="18"/>
    </location>
</feature>
<keyword evidence="3" id="KW-1185">Reference proteome</keyword>
<dbReference type="InParanoid" id="F4RL18"/>
<evidence type="ECO:0000313" key="2">
    <source>
        <dbReference type="EMBL" id="EGG06942.1"/>
    </source>
</evidence>
<evidence type="ECO:0000256" key="1">
    <source>
        <dbReference type="SAM" id="SignalP"/>
    </source>
</evidence>
<organism evidence="3">
    <name type="scientific">Melampsora larici-populina (strain 98AG31 / pathotype 3-4-7)</name>
    <name type="common">Poplar leaf rust fungus</name>
    <dbReference type="NCBI Taxonomy" id="747676"/>
    <lineage>
        <taxon>Eukaryota</taxon>
        <taxon>Fungi</taxon>
        <taxon>Dikarya</taxon>
        <taxon>Basidiomycota</taxon>
        <taxon>Pucciniomycotina</taxon>
        <taxon>Pucciniomycetes</taxon>
        <taxon>Pucciniales</taxon>
        <taxon>Melampsoraceae</taxon>
        <taxon>Melampsora</taxon>
    </lineage>
</organism>
<gene>
    <name evidence="2" type="ORF">MELLADRAFT_124388</name>
</gene>
<protein>
    <submittedName>
        <fullName evidence="2">Secreted protein</fullName>
    </submittedName>
</protein>
<dbReference type="GeneID" id="18926756"/>
<dbReference type="EMBL" id="GL883106">
    <property type="protein sequence ID" value="EGG06942.1"/>
    <property type="molecule type" value="Genomic_DNA"/>
</dbReference>
<feature type="chain" id="PRO_5003315317" evidence="1">
    <location>
        <begin position="19"/>
        <end position="78"/>
    </location>
</feature>
<dbReference type="HOGENOM" id="CLU_196965_0_0_1"/>
<proteinExistence type="predicted"/>
<accession>F4RL18</accession>
<dbReference type="VEuPathDB" id="FungiDB:MELLADRAFT_124388"/>
<name>F4RL18_MELLP</name>
<dbReference type="KEGG" id="mlr:MELLADRAFT_124388"/>
<dbReference type="RefSeq" id="XP_007409902.1">
    <property type="nucleotide sequence ID" value="XM_007409840.1"/>
</dbReference>
<dbReference type="AlphaFoldDB" id="F4RL18"/>
<reference evidence="3" key="1">
    <citation type="journal article" date="2011" name="Proc. Natl. Acad. Sci. U.S.A.">
        <title>Obligate biotrophy features unraveled by the genomic analysis of rust fungi.</title>
        <authorList>
            <person name="Duplessis S."/>
            <person name="Cuomo C.A."/>
            <person name="Lin Y.-C."/>
            <person name="Aerts A."/>
            <person name="Tisserant E."/>
            <person name="Veneault-Fourrey C."/>
            <person name="Joly D.L."/>
            <person name="Hacquard S."/>
            <person name="Amselem J."/>
            <person name="Cantarel B.L."/>
            <person name="Chiu R."/>
            <person name="Coutinho P.M."/>
            <person name="Feau N."/>
            <person name="Field M."/>
            <person name="Frey P."/>
            <person name="Gelhaye E."/>
            <person name="Goldberg J."/>
            <person name="Grabherr M.G."/>
            <person name="Kodira C.D."/>
            <person name="Kohler A."/>
            <person name="Kuees U."/>
            <person name="Lindquist E.A."/>
            <person name="Lucas S.M."/>
            <person name="Mago R."/>
            <person name="Mauceli E."/>
            <person name="Morin E."/>
            <person name="Murat C."/>
            <person name="Pangilinan J.L."/>
            <person name="Park R."/>
            <person name="Pearson M."/>
            <person name="Quesneville H."/>
            <person name="Rouhier N."/>
            <person name="Sakthikumar S."/>
            <person name="Salamov A.A."/>
            <person name="Schmutz J."/>
            <person name="Selles B."/>
            <person name="Shapiro H."/>
            <person name="Tanguay P."/>
            <person name="Tuskan G.A."/>
            <person name="Henrissat B."/>
            <person name="Van de Peer Y."/>
            <person name="Rouze P."/>
            <person name="Ellis J.G."/>
            <person name="Dodds P.N."/>
            <person name="Schein J.E."/>
            <person name="Zhong S."/>
            <person name="Hamelin R.C."/>
            <person name="Grigoriev I.V."/>
            <person name="Szabo L.J."/>
            <person name="Martin F."/>
        </authorList>
    </citation>
    <scope>NUCLEOTIDE SEQUENCE [LARGE SCALE GENOMIC DNA]</scope>
    <source>
        <strain evidence="3">98AG31 / pathotype 3-4-7</strain>
    </source>
</reference>
<keyword evidence="1" id="KW-0732">Signal</keyword>
<dbReference type="Proteomes" id="UP000001072">
    <property type="component" value="Unassembled WGS sequence"/>
</dbReference>
<sequence>MLFLKLVIAAVLAVSVSSTPTEKNQMTNDAVLQRRAAAVKVFGKRGSRGSPCGACDPTECESDSSGCKDAGCCHHHRN</sequence>
<evidence type="ECO:0000313" key="3">
    <source>
        <dbReference type="Proteomes" id="UP000001072"/>
    </source>
</evidence>